<accession>A0ABU9ELJ3</accession>
<keyword evidence="3" id="KW-1185">Reference proteome</keyword>
<evidence type="ECO:0000259" key="1">
    <source>
        <dbReference type="Pfam" id="PF22557"/>
    </source>
</evidence>
<dbReference type="InterPro" id="IPR054335">
    <property type="entry name" value="DuOB_dom"/>
</dbReference>
<organism evidence="2 3">
    <name type="scientific">Limnospira fusiformis PMC 851.14</name>
    <dbReference type="NCBI Taxonomy" id="2219512"/>
    <lineage>
        <taxon>Bacteria</taxon>
        <taxon>Bacillati</taxon>
        <taxon>Cyanobacteriota</taxon>
        <taxon>Cyanophyceae</taxon>
        <taxon>Oscillatoriophycideae</taxon>
        <taxon>Oscillatoriales</taxon>
        <taxon>Sirenicapillariaceae</taxon>
        <taxon>Limnospira</taxon>
    </lineage>
</organism>
<gene>
    <name evidence="2" type="ORF">AAEJ74_14270</name>
</gene>
<protein>
    <recommendedName>
        <fullName evidence="1">Dual OB-containing domain-containing protein</fullName>
    </recommendedName>
</protein>
<name>A0ABU9ELJ3_LIMFS</name>
<proteinExistence type="predicted"/>
<dbReference type="Proteomes" id="UP001387447">
    <property type="component" value="Unassembled WGS sequence"/>
</dbReference>
<dbReference type="Pfam" id="PF22557">
    <property type="entry name" value="DuOB"/>
    <property type="match status" value="1"/>
</dbReference>
<evidence type="ECO:0000313" key="3">
    <source>
        <dbReference type="Proteomes" id="UP001387447"/>
    </source>
</evidence>
<evidence type="ECO:0000313" key="2">
    <source>
        <dbReference type="EMBL" id="MEK9512797.1"/>
    </source>
</evidence>
<dbReference type="EMBL" id="JBBWYZ010000011">
    <property type="protein sequence ID" value="MEK9512797.1"/>
    <property type="molecule type" value="Genomic_DNA"/>
</dbReference>
<reference evidence="2 3" key="1">
    <citation type="journal article" date="2024" name="Front. Microbiol.">
        <title>Transcriptomic insights into the dominance of two phototrophs throughout the water column of a tropical hypersaline-alkaline crater lake (Dziani Dzaha, Mayotte).</title>
        <authorList>
            <person name="Duperron S."/>
            <person name="Halary S."/>
            <person name="Bouly J.-P."/>
            <person name="Roussel T."/>
            <person name="Hugoni M."/>
            <person name="Bruto M."/>
            <person name="Oger P."/>
            <person name="Duval C."/>
            <person name="Woo A."/>
            <person name="Jezequiel D."/>
            <person name="Ader M."/>
            <person name="Leboulanger C."/>
            <person name="Agogue H."/>
            <person name="Grossi V."/>
            <person name="Trousselier M."/>
            <person name="Bernard C."/>
        </authorList>
    </citation>
    <scope>NUCLEOTIDE SEQUENCE [LARGE SCALE GENOMIC DNA]</scope>
    <source>
        <strain evidence="2 3">PMC 851.14</strain>
    </source>
</reference>
<sequence length="213" mass="24340">MMSKLICLANSRKNNDRCIAGIEISTGKWVRPVTRLDDGRIPVNMSQINGRLIQPLDIVDIPLSDTGNGYEYENRLILRGSWKHIGRVSPMDVVCYCDDEIIHSHCHDWLNAIPYSYISSLPRHQRRTLQIVKVDGFKTWCNNYGKWKGEIPLEGGNSLVLNVTDPELCTKLDNDYILSPECLVVLSLSQPWKKRNSDDQLLCYRLVVAVLEL</sequence>
<dbReference type="RefSeq" id="WP_006626222.1">
    <property type="nucleotide sequence ID" value="NZ_JBBWYZ010000011.1"/>
</dbReference>
<feature type="domain" description="Dual OB-containing" evidence="1">
    <location>
        <begin position="4"/>
        <end position="210"/>
    </location>
</feature>
<comment type="caution">
    <text evidence="2">The sequence shown here is derived from an EMBL/GenBank/DDBJ whole genome shotgun (WGS) entry which is preliminary data.</text>
</comment>